<dbReference type="Proteomes" id="UP000320551">
    <property type="component" value="Unassembled WGS sequence"/>
</dbReference>
<name>A0A552E0Y8_MICAE</name>
<dbReference type="AlphaFoldDB" id="A0A552E0Y8"/>
<feature type="transmembrane region" description="Helical" evidence="1">
    <location>
        <begin position="24"/>
        <end position="47"/>
    </location>
</feature>
<evidence type="ECO:0000256" key="1">
    <source>
        <dbReference type="SAM" id="Phobius"/>
    </source>
</evidence>
<keyword evidence="1" id="KW-0472">Membrane</keyword>
<sequence length="207" mass="23029">MTQSSVSLHSMATKIEKILLNNPFWFLLFLVGLVAFLLLANIAIFPSLTLRGDIALDKIFIGTIAIVAVVERSVELFIAAWRNPQKEVLEQEISLLKNIDPRTEEQKAQLISKQKELLQYITLTKKYALLLSLVFGFMASFTGIRILEPLVNMTTTKPEQIATFYKLDLVLSALGIATGTKLFHGLPALVSDTITATRGQVNNPKQN</sequence>
<gene>
    <name evidence="2" type="ORF">EWV80_05755</name>
</gene>
<feature type="transmembrane region" description="Helical" evidence="1">
    <location>
        <begin position="127"/>
        <end position="147"/>
    </location>
</feature>
<keyword evidence="1" id="KW-0812">Transmembrane</keyword>
<proteinExistence type="predicted"/>
<dbReference type="EMBL" id="SFBK01000069">
    <property type="protein sequence ID" value="TRU28170.1"/>
    <property type="molecule type" value="Genomic_DNA"/>
</dbReference>
<keyword evidence="1" id="KW-1133">Transmembrane helix</keyword>
<evidence type="ECO:0000313" key="3">
    <source>
        <dbReference type="Proteomes" id="UP000320551"/>
    </source>
</evidence>
<protein>
    <submittedName>
        <fullName evidence="2">Uncharacterized protein</fullName>
    </submittedName>
</protein>
<reference evidence="2 3" key="1">
    <citation type="submission" date="2019-01" db="EMBL/GenBank/DDBJ databases">
        <title>Coherence of Microcystis species and biogeography revealed through population genomics.</title>
        <authorList>
            <person name="Perez-Carrascal O.M."/>
            <person name="Terrat Y."/>
            <person name="Giani A."/>
            <person name="Fortin N."/>
            <person name="Tromas N."/>
            <person name="Shapiro B.J."/>
        </authorList>
    </citation>
    <scope>NUCLEOTIDE SEQUENCE [LARGE SCALE GENOMIC DNA]</scope>
    <source>
        <strain evidence="2">Ma_QC_B_20070730_S2</strain>
    </source>
</reference>
<evidence type="ECO:0000313" key="2">
    <source>
        <dbReference type="EMBL" id="TRU28170.1"/>
    </source>
</evidence>
<organism evidence="2 3">
    <name type="scientific">Microcystis aeruginosa Ma_QC_B_20070730_S2</name>
    <dbReference type="NCBI Taxonomy" id="2486256"/>
    <lineage>
        <taxon>Bacteria</taxon>
        <taxon>Bacillati</taxon>
        <taxon>Cyanobacteriota</taxon>
        <taxon>Cyanophyceae</taxon>
        <taxon>Oscillatoriophycideae</taxon>
        <taxon>Chroococcales</taxon>
        <taxon>Microcystaceae</taxon>
        <taxon>Microcystis</taxon>
    </lineage>
</organism>
<comment type="caution">
    <text evidence="2">The sequence shown here is derived from an EMBL/GenBank/DDBJ whole genome shotgun (WGS) entry which is preliminary data.</text>
</comment>
<feature type="transmembrane region" description="Helical" evidence="1">
    <location>
        <begin position="59"/>
        <end position="81"/>
    </location>
</feature>
<accession>A0A552E0Y8</accession>